<evidence type="ECO:0000313" key="3">
    <source>
        <dbReference type="Proteomes" id="UP000622533"/>
    </source>
</evidence>
<feature type="domain" description="Swt1-like HEPN" evidence="1">
    <location>
        <begin position="117"/>
        <end position="244"/>
    </location>
</feature>
<protein>
    <recommendedName>
        <fullName evidence="1">Swt1-like HEPN domain-containing protein</fullName>
    </recommendedName>
</protein>
<dbReference type="Pfam" id="PF18731">
    <property type="entry name" value="HEPN_Swt1"/>
    <property type="match status" value="1"/>
</dbReference>
<comment type="caution">
    <text evidence="2">The sequence shown here is derived from an EMBL/GenBank/DDBJ whole genome shotgun (WGS) entry which is preliminary data.</text>
</comment>
<evidence type="ECO:0000313" key="2">
    <source>
        <dbReference type="EMBL" id="MBE9021764.1"/>
    </source>
</evidence>
<accession>A0A8J7DER1</accession>
<name>A0A8J7DER1_DESMC</name>
<dbReference type="InterPro" id="IPR041650">
    <property type="entry name" value="HEPN_Swt1"/>
</dbReference>
<keyword evidence="3" id="KW-1185">Reference proteome</keyword>
<proteinExistence type="predicted"/>
<gene>
    <name evidence="2" type="ORF">IQ276_04570</name>
</gene>
<dbReference type="Proteomes" id="UP000622533">
    <property type="component" value="Unassembled WGS sequence"/>
</dbReference>
<organism evidence="2 3">
    <name type="scientific">Desmonostoc muscorum LEGE 12446</name>
    <dbReference type="NCBI Taxonomy" id="1828758"/>
    <lineage>
        <taxon>Bacteria</taxon>
        <taxon>Bacillati</taxon>
        <taxon>Cyanobacteriota</taxon>
        <taxon>Cyanophyceae</taxon>
        <taxon>Nostocales</taxon>
        <taxon>Nostocaceae</taxon>
        <taxon>Desmonostoc</taxon>
    </lineage>
</organism>
<dbReference type="RefSeq" id="WP_193914024.1">
    <property type="nucleotide sequence ID" value="NZ_JADEXS020000001.1"/>
</dbReference>
<evidence type="ECO:0000259" key="1">
    <source>
        <dbReference type="Pfam" id="PF18731"/>
    </source>
</evidence>
<reference evidence="2" key="1">
    <citation type="submission" date="2020-10" db="EMBL/GenBank/DDBJ databases">
        <authorList>
            <person name="Castelo-Branco R."/>
            <person name="Eusebio N."/>
            <person name="Adriana R."/>
            <person name="Vieira A."/>
            <person name="Brugerolle De Fraissinette N."/>
            <person name="Rezende De Castro R."/>
            <person name="Schneider M.P."/>
            <person name="Vasconcelos V."/>
            <person name="Leao P.N."/>
        </authorList>
    </citation>
    <scope>NUCLEOTIDE SEQUENCE</scope>
    <source>
        <strain evidence="2">LEGE 12446</strain>
    </source>
</reference>
<dbReference type="EMBL" id="JADEXS010000038">
    <property type="protein sequence ID" value="MBE9021764.1"/>
    <property type="molecule type" value="Genomic_DNA"/>
</dbReference>
<dbReference type="AlphaFoldDB" id="A0A8J7DER1"/>
<sequence length="249" mass="29385">MKHKREVIESLLESLSMLETFYDSPDVIFRHFSHWMNSVRCIFNDTDMNDELNIWNNAIKGYQYSEDGSLVVVMQIAKATLIAILNKLESTEVFNTPYLNQKDVINAYKMSSLYVILHCYENSVRCFIEQILSREFGDNWWEKVKNTKTIAKVERVKNFETTNKWISPRGGSSPLYCIDWGDLVTIIKKEDKLFIPYIGDIKFIENRFEQLEGLRNIIAHNGVLPSDDDFQRIFISYRDWCRQIKCLYT</sequence>